<dbReference type="SUPFAM" id="SSF55811">
    <property type="entry name" value="Nudix"/>
    <property type="match status" value="1"/>
</dbReference>
<gene>
    <name evidence="5" type="ORF">DDE19_08165</name>
</gene>
<evidence type="ECO:0000256" key="3">
    <source>
        <dbReference type="ARBA" id="ARBA00022842"/>
    </source>
</evidence>
<feature type="domain" description="Nudix hydrolase" evidence="4">
    <location>
        <begin position="35"/>
        <end position="176"/>
    </location>
</feature>
<dbReference type="InterPro" id="IPR015797">
    <property type="entry name" value="NUDIX_hydrolase-like_dom_sf"/>
</dbReference>
<dbReference type="AlphaFoldDB" id="A0A3N9Y075"/>
<dbReference type="InterPro" id="IPR000086">
    <property type="entry name" value="NUDIX_hydrolase_dom"/>
</dbReference>
<dbReference type="Gene3D" id="3.90.79.10">
    <property type="entry name" value="Nucleoside Triphosphate Pyrophosphohydrolase"/>
    <property type="match status" value="1"/>
</dbReference>
<dbReference type="PROSITE" id="PS00893">
    <property type="entry name" value="NUDIX_BOX"/>
    <property type="match status" value="1"/>
</dbReference>
<organism evidence="5 6">
    <name type="scientific">Micromonospora ureilytica</name>
    <dbReference type="NCBI Taxonomy" id="709868"/>
    <lineage>
        <taxon>Bacteria</taxon>
        <taxon>Bacillati</taxon>
        <taxon>Actinomycetota</taxon>
        <taxon>Actinomycetes</taxon>
        <taxon>Micromonosporales</taxon>
        <taxon>Micromonosporaceae</taxon>
        <taxon>Micromonospora</taxon>
    </lineage>
</organism>
<evidence type="ECO:0000256" key="2">
    <source>
        <dbReference type="ARBA" id="ARBA00022801"/>
    </source>
</evidence>
<dbReference type="InterPro" id="IPR020084">
    <property type="entry name" value="NUDIX_hydrolase_CS"/>
</dbReference>
<sequence length="191" mass="20905">MGDPSSVWQAGAVTVSARNELASPAGASSGDRAYTPRRAARVLLVDAAGRVLLFEGFDPARPEHRYWFTPGGGLDPLESPAAGAARELAEETGLRLDPAELGEPVWSDATEFSFDGVWYRQEQDFFLFRVDSWLVDTTGFNDIERRSIADHSWWLPDELVASGDRFYPPELPALLTRLGLSTTAGQDEASC</sequence>
<reference evidence="5 6" key="1">
    <citation type="submission" date="2018-04" db="EMBL/GenBank/DDBJ databases">
        <title>Micromonosporas from Atacama Desert.</title>
        <authorList>
            <person name="Carro L."/>
            <person name="Klenk H.-P."/>
            <person name="Goodfellow M."/>
        </authorList>
    </citation>
    <scope>NUCLEOTIDE SEQUENCE [LARGE SCALE GENOMIC DNA]</scope>
    <source>
        <strain evidence="5 6">LB19</strain>
    </source>
</reference>
<dbReference type="Pfam" id="PF00293">
    <property type="entry name" value="NUDIX"/>
    <property type="match status" value="1"/>
</dbReference>
<dbReference type="GO" id="GO:0016787">
    <property type="term" value="F:hydrolase activity"/>
    <property type="evidence" value="ECO:0007669"/>
    <property type="project" value="UniProtKB-KW"/>
</dbReference>
<proteinExistence type="predicted"/>
<comment type="cofactor">
    <cofactor evidence="1">
        <name>Mg(2+)</name>
        <dbReference type="ChEBI" id="CHEBI:18420"/>
    </cofactor>
</comment>
<dbReference type="EMBL" id="QDGB01000196">
    <property type="protein sequence ID" value="RQX18322.1"/>
    <property type="molecule type" value="Genomic_DNA"/>
</dbReference>
<accession>A0A3N9Y075</accession>
<evidence type="ECO:0000256" key="1">
    <source>
        <dbReference type="ARBA" id="ARBA00001946"/>
    </source>
</evidence>
<dbReference type="CDD" id="cd04685">
    <property type="entry name" value="NUDIX_Hydrolase"/>
    <property type="match status" value="1"/>
</dbReference>
<evidence type="ECO:0000313" key="5">
    <source>
        <dbReference type="EMBL" id="RQX18322.1"/>
    </source>
</evidence>
<evidence type="ECO:0000259" key="4">
    <source>
        <dbReference type="PROSITE" id="PS51462"/>
    </source>
</evidence>
<evidence type="ECO:0000313" key="6">
    <source>
        <dbReference type="Proteomes" id="UP000278981"/>
    </source>
</evidence>
<dbReference type="OrthoDB" id="9804442at2"/>
<dbReference type="PROSITE" id="PS51462">
    <property type="entry name" value="NUDIX"/>
    <property type="match status" value="1"/>
</dbReference>
<dbReference type="PANTHER" id="PTHR43046">
    <property type="entry name" value="GDP-MANNOSE MANNOSYL HYDROLASE"/>
    <property type="match status" value="1"/>
</dbReference>
<keyword evidence="2 5" id="KW-0378">Hydrolase</keyword>
<comment type="caution">
    <text evidence="5">The sequence shown here is derived from an EMBL/GenBank/DDBJ whole genome shotgun (WGS) entry which is preliminary data.</text>
</comment>
<name>A0A3N9Y075_9ACTN</name>
<protein>
    <submittedName>
        <fullName evidence="5">NUDIX hydrolase</fullName>
    </submittedName>
</protein>
<dbReference type="PANTHER" id="PTHR43046:SF12">
    <property type="entry name" value="GDP-MANNOSE MANNOSYL HYDROLASE"/>
    <property type="match status" value="1"/>
</dbReference>
<dbReference type="Proteomes" id="UP000278981">
    <property type="component" value="Unassembled WGS sequence"/>
</dbReference>
<keyword evidence="3" id="KW-0460">Magnesium</keyword>